<dbReference type="PANTHER" id="PTHR23028">
    <property type="entry name" value="ACETYLTRANSFERASE"/>
    <property type="match status" value="1"/>
</dbReference>
<keyword evidence="1" id="KW-1133">Transmembrane helix</keyword>
<protein>
    <recommendedName>
        <fullName evidence="2">Acyltransferase 3 domain-containing protein</fullName>
    </recommendedName>
</protein>
<feature type="transmembrane region" description="Helical" evidence="1">
    <location>
        <begin position="591"/>
        <end position="611"/>
    </location>
</feature>
<dbReference type="STRING" id="253628.A0A0D1YH03"/>
<feature type="transmembrane region" description="Helical" evidence="1">
    <location>
        <begin position="516"/>
        <end position="539"/>
    </location>
</feature>
<dbReference type="OrthoDB" id="5405781at2759"/>
<dbReference type="VEuPathDB" id="FungiDB:PV09_08419"/>
<dbReference type="PANTHER" id="PTHR23028:SF134">
    <property type="entry name" value="PUTATIVE (AFU_ORTHOLOGUE AFUA_4G08520)-RELATED"/>
    <property type="match status" value="1"/>
</dbReference>
<keyword evidence="4" id="KW-1185">Reference proteome</keyword>
<dbReference type="GeneID" id="27316392"/>
<dbReference type="RefSeq" id="XP_016209946.1">
    <property type="nucleotide sequence ID" value="XM_016362311.1"/>
</dbReference>
<feature type="transmembrane region" description="Helical" evidence="1">
    <location>
        <begin position="397"/>
        <end position="415"/>
    </location>
</feature>
<dbReference type="AlphaFoldDB" id="A0A0D1YH03"/>
<feature type="transmembrane region" description="Helical" evidence="1">
    <location>
        <begin position="559"/>
        <end position="579"/>
    </location>
</feature>
<reference evidence="3 4" key="1">
    <citation type="submission" date="2015-01" db="EMBL/GenBank/DDBJ databases">
        <title>The Genome Sequence of Ochroconis gallopava CBS43764.</title>
        <authorList>
            <consortium name="The Broad Institute Genomics Platform"/>
            <person name="Cuomo C."/>
            <person name="de Hoog S."/>
            <person name="Gorbushina A."/>
            <person name="Stielow B."/>
            <person name="Teixiera M."/>
            <person name="Abouelleil A."/>
            <person name="Chapman S.B."/>
            <person name="Priest M."/>
            <person name="Young S.K."/>
            <person name="Wortman J."/>
            <person name="Nusbaum C."/>
            <person name="Birren B."/>
        </authorList>
    </citation>
    <scope>NUCLEOTIDE SEQUENCE [LARGE SCALE GENOMIC DNA]</scope>
    <source>
        <strain evidence="3 4">CBS 43764</strain>
    </source>
</reference>
<evidence type="ECO:0000259" key="2">
    <source>
        <dbReference type="Pfam" id="PF01757"/>
    </source>
</evidence>
<dbReference type="Proteomes" id="UP000053259">
    <property type="component" value="Unassembled WGS sequence"/>
</dbReference>
<dbReference type="HOGENOM" id="CLU_005679_13_4_1"/>
<feature type="transmembrane region" description="Helical" evidence="1">
    <location>
        <begin position="161"/>
        <end position="181"/>
    </location>
</feature>
<feature type="domain" description="Acyltransferase 3" evidence="2">
    <location>
        <begin position="60"/>
        <end position="184"/>
    </location>
</feature>
<sequence>MLPRPWGAQGLSVHDKGPFHPLIDEVEMQSHMRDNGHENHEPPASMLPSEPLQGGDTITCLNGLRGIACLLVFNYHFLWPWTAHIALGHGALPPRSPEPYNGWPFLPIVCLLHRGRPMVAIFFAISGYVLCRHPLKAIHARRLDVAYKSLASAAFRRAFRLFLPPLLSMFLVAMMAQIGIFRSERDIYTGPDSKYINGSVTVGYVGRPCTNITSNSSTPMEMAQYLRISNAQYLVNVTGNTTADWSGNSFCLNTTSRLVGPATLYNSMNATEQVWWKLAMGMWISGYESRLIREHEALMQIMAEKEHNRTLADHAVKDKINKGLPPGPELPAAFPKYNDWSWVQLGGSWEEHPIIHEKMTYAIGNLTTTYMEWANPFNFGLYFPRYDPHTFTIPLEFHGSVFIYFFLLATAALKFKWRMSIGGLLTLYSLRMGRWDMALFMGALLQSELDIQKPSWGWHAESWTVNLRSNLWYLPQGRQILRWCCAIIALHLLSYPDAGAEFTPGFMQLSEWVPRYYGPLSGWMFYQAIGALMLLPCILRSPLLREFFDKPIVQYLGKISFSFYLVHGPVLHSLGFWLMPRLFDRFGLLPGLSIGYVVLLAVSLYIAEFWYKKVDIWSTSIGKRVERLLLD</sequence>
<keyword evidence="1" id="KW-0472">Membrane</keyword>
<dbReference type="EMBL" id="KN847568">
    <property type="protein sequence ID" value="KIW00077.1"/>
    <property type="molecule type" value="Genomic_DNA"/>
</dbReference>
<evidence type="ECO:0000313" key="3">
    <source>
        <dbReference type="EMBL" id="KIW00077.1"/>
    </source>
</evidence>
<keyword evidence="1" id="KW-0812">Transmembrane</keyword>
<dbReference type="InterPro" id="IPR050879">
    <property type="entry name" value="Acyltransferase_3"/>
</dbReference>
<dbReference type="GO" id="GO:0016747">
    <property type="term" value="F:acyltransferase activity, transferring groups other than amino-acyl groups"/>
    <property type="evidence" value="ECO:0007669"/>
    <property type="project" value="InterPro"/>
</dbReference>
<dbReference type="InParanoid" id="A0A0D1YH03"/>
<gene>
    <name evidence="3" type="ORF">PV09_08419</name>
</gene>
<accession>A0A0D1YH03</accession>
<evidence type="ECO:0000256" key="1">
    <source>
        <dbReference type="SAM" id="Phobius"/>
    </source>
</evidence>
<organism evidence="3 4">
    <name type="scientific">Verruconis gallopava</name>
    <dbReference type="NCBI Taxonomy" id="253628"/>
    <lineage>
        <taxon>Eukaryota</taxon>
        <taxon>Fungi</taxon>
        <taxon>Dikarya</taxon>
        <taxon>Ascomycota</taxon>
        <taxon>Pezizomycotina</taxon>
        <taxon>Dothideomycetes</taxon>
        <taxon>Pleosporomycetidae</taxon>
        <taxon>Venturiales</taxon>
        <taxon>Sympoventuriaceae</taxon>
        <taxon>Verruconis</taxon>
    </lineage>
</organism>
<name>A0A0D1YH03_9PEZI</name>
<dbReference type="Pfam" id="PF01757">
    <property type="entry name" value="Acyl_transf_3"/>
    <property type="match status" value="2"/>
</dbReference>
<feature type="transmembrane region" description="Helical" evidence="1">
    <location>
        <begin position="480"/>
        <end position="496"/>
    </location>
</feature>
<proteinExistence type="predicted"/>
<feature type="domain" description="Acyltransferase 3" evidence="2">
    <location>
        <begin position="366"/>
        <end position="607"/>
    </location>
</feature>
<evidence type="ECO:0000313" key="4">
    <source>
        <dbReference type="Proteomes" id="UP000053259"/>
    </source>
</evidence>
<dbReference type="InterPro" id="IPR002656">
    <property type="entry name" value="Acyl_transf_3_dom"/>
</dbReference>